<keyword evidence="1" id="KW-0812">Transmembrane</keyword>
<feature type="transmembrane region" description="Helical" evidence="1">
    <location>
        <begin position="9"/>
        <end position="35"/>
    </location>
</feature>
<dbReference type="AlphaFoldDB" id="A0A7X0SFG1"/>
<dbReference type="EMBL" id="JACKWY010000018">
    <property type="protein sequence ID" value="MBB6716645.1"/>
    <property type="molecule type" value="Genomic_DNA"/>
</dbReference>
<evidence type="ECO:0000256" key="1">
    <source>
        <dbReference type="SAM" id="Phobius"/>
    </source>
</evidence>
<evidence type="ECO:0000313" key="3">
    <source>
        <dbReference type="Proteomes" id="UP000585258"/>
    </source>
</evidence>
<sequence>MMNKKEGSAVVEATVIFSITMILILVIFTITIGIVQNQSEMVSDDLLSSELAAYKHINKKELGASQNIDIVIINEHKNAFDTFKEYLKVNLGLNELFVAANEHNFIKGKVDILLFKIYNVKGNDIEIITYTSDSVTIKSEPNGLGKIETPKGNVVMNTTIYSEIGFYIKPMLLNKKYVKRNQETDIVTK</sequence>
<evidence type="ECO:0000313" key="2">
    <source>
        <dbReference type="EMBL" id="MBB6716645.1"/>
    </source>
</evidence>
<keyword evidence="1" id="KW-1133">Transmembrane helix</keyword>
<protein>
    <submittedName>
        <fullName evidence="2">Uncharacterized protein</fullName>
    </submittedName>
</protein>
<dbReference type="RefSeq" id="WP_185165637.1">
    <property type="nucleotide sequence ID" value="NZ_JACKWY010000018.1"/>
</dbReference>
<comment type="caution">
    <text evidence="2">The sequence shown here is derived from an EMBL/GenBank/DDBJ whole genome shotgun (WGS) entry which is preliminary data.</text>
</comment>
<gene>
    <name evidence="2" type="ORF">H7E68_18330</name>
</gene>
<accession>A0A7X0SFG1</accession>
<dbReference type="Proteomes" id="UP000585258">
    <property type="component" value="Unassembled WGS sequence"/>
</dbReference>
<proteinExistence type="predicted"/>
<organism evidence="2 3">
    <name type="scientific">Clostridium gasigenes</name>
    <dbReference type="NCBI Taxonomy" id="94869"/>
    <lineage>
        <taxon>Bacteria</taxon>
        <taxon>Bacillati</taxon>
        <taxon>Bacillota</taxon>
        <taxon>Clostridia</taxon>
        <taxon>Eubacteriales</taxon>
        <taxon>Clostridiaceae</taxon>
        <taxon>Clostridium</taxon>
    </lineage>
</organism>
<keyword evidence="1" id="KW-0472">Membrane</keyword>
<name>A0A7X0SFG1_9CLOT</name>
<reference evidence="2 3" key="1">
    <citation type="submission" date="2020-08" db="EMBL/GenBank/DDBJ databases">
        <title>Clostridia isolated from Swiss meat.</title>
        <authorList>
            <person name="Wambui J."/>
            <person name="Stevens M.J.A."/>
            <person name="Stephan R."/>
        </authorList>
    </citation>
    <scope>NUCLEOTIDE SEQUENCE [LARGE SCALE GENOMIC DNA]</scope>
    <source>
        <strain evidence="2 3">CM001</strain>
    </source>
</reference>